<evidence type="ECO:0000313" key="2">
    <source>
        <dbReference type="Proteomes" id="UP000828251"/>
    </source>
</evidence>
<proteinExistence type="predicted"/>
<protein>
    <submittedName>
        <fullName evidence="1">Uncharacterized protein</fullName>
    </submittedName>
</protein>
<organism evidence="1 2">
    <name type="scientific">Gossypium stocksii</name>
    <dbReference type="NCBI Taxonomy" id="47602"/>
    <lineage>
        <taxon>Eukaryota</taxon>
        <taxon>Viridiplantae</taxon>
        <taxon>Streptophyta</taxon>
        <taxon>Embryophyta</taxon>
        <taxon>Tracheophyta</taxon>
        <taxon>Spermatophyta</taxon>
        <taxon>Magnoliopsida</taxon>
        <taxon>eudicotyledons</taxon>
        <taxon>Gunneridae</taxon>
        <taxon>Pentapetalae</taxon>
        <taxon>rosids</taxon>
        <taxon>malvids</taxon>
        <taxon>Malvales</taxon>
        <taxon>Malvaceae</taxon>
        <taxon>Malvoideae</taxon>
        <taxon>Gossypium</taxon>
    </lineage>
</organism>
<comment type="caution">
    <text evidence="1">The sequence shown here is derived from an EMBL/GenBank/DDBJ whole genome shotgun (WGS) entry which is preliminary data.</text>
</comment>
<dbReference type="AlphaFoldDB" id="A0A9D3W963"/>
<accession>A0A9D3W963</accession>
<evidence type="ECO:0000313" key="1">
    <source>
        <dbReference type="EMBL" id="KAH1114998.1"/>
    </source>
</evidence>
<dbReference type="Proteomes" id="UP000828251">
    <property type="component" value="Unassembled WGS sequence"/>
</dbReference>
<gene>
    <name evidence="1" type="ORF">J1N35_008376</name>
</gene>
<reference evidence="1 2" key="1">
    <citation type="journal article" date="2021" name="Plant Biotechnol. J.">
        <title>Multi-omics assisted identification of the key and species-specific regulatory components of drought-tolerant mechanisms in Gossypium stocksii.</title>
        <authorList>
            <person name="Yu D."/>
            <person name="Ke L."/>
            <person name="Zhang D."/>
            <person name="Wu Y."/>
            <person name="Sun Y."/>
            <person name="Mei J."/>
            <person name="Sun J."/>
            <person name="Sun Y."/>
        </authorList>
    </citation>
    <scope>NUCLEOTIDE SEQUENCE [LARGE SCALE GENOMIC DNA]</scope>
    <source>
        <strain evidence="2">cv. E1</strain>
        <tissue evidence="1">Leaf</tissue>
    </source>
</reference>
<sequence length="125" mass="13609">MIPNGWQPIGDNNGADTVRPCTWSSKPSRNLKSGTNPLMIIVGADDALIGDPGIVCTIEESLGESTILSREIDEYMDVWLFMKNVRGSLSSTFVGEGSAASRKKQKKLLLELPILFWAAKTKVAL</sequence>
<name>A0A9D3W963_9ROSI</name>
<keyword evidence="2" id="KW-1185">Reference proteome</keyword>
<dbReference type="EMBL" id="JAIQCV010000003">
    <property type="protein sequence ID" value="KAH1114998.1"/>
    <property type="molecule type" value="Genomic_DNA"/>
</dbReference>